<protein>
    <submittedName>
        <fullName evidence="1">Uncharacterized protein</fullName>
    </submittedName>
</protein>
<proteinExistence type="predicted"/>
<evidence type="ECO:0000313" key="2">
    <source>
        <dbReference type="Proteomes" id="UP000190675"/>
    </source>
</evidence>
<dbReference type="EMBL" id="LT670818">
    <property type="protein sequence ID" value="SHH20998.1"/>
    <property type="molecule type" value="Genomic_DNA"/>
</dbReference>
<sequence length="81" mass="8884">MGEWRIELREAELGGVVLKACAAVSASIKSYIEDREDHDKVRSEITRLADDVIDQAAAGDKAVQDEVKSLVRTLINSKSVN</sequence>
<accession>A0A1M5R4A0</accession>
<gene>
    <name evidence="1" type="ORF">SAMN05444169_6329</name>
</gene>
<name>A0A1M5R4A0_9BRAD</name>
<organism evidence="1 2">
    <name type="scientific">Bradyrhizobium erythrophlei</name>
    <dbReference type="NCBI Taxonomy" id="1437360"/>
    <lineage>
        <taxon>Bacteria</taxon>
        <taxon>Pseudomonadati</taxon>
        <taxon>Pseudomonadota</taxon>
        <taxon>Alphaproteobacteria</taxon>
        <taxon>Hyphomicrobiales</taxon>
        <taxon>Nitrobacteraceae</taxon>
        <taxon>Bradyrhizobium</taxon>
    </lineage>
</organism>
<evidence type="ECO:0000313" key="1">
    <source>
        <dbReference type="EMBL" id="SHH20998.1"/>
    </source>
</evidence>
<dbReference type="Proteomes" id="UP000190675">
    <property type="component" value="Chromosome I"/>
</dbReference>
<reference evidence="1 2" key="1">
    <citation type="submission" date="2016-11" db="EMBL/GenBank/DDBJ databases">
        <authorList>
            <person name="Jaros S."/>
            <person name="Januszkiewicz K."/>
            <person name="Wedrychowicz H."/>
        </authorList>
    </citation>
    <scope>NUCLEOTIDE SEQUENCE [LARGE SCALE GENOMIC DNA]</scope>
    <source>
        <strain evidence="1 2">GAS242</strain>
    </source>
</reference>
<dbReference type="AlphaFoldDB" id="A0A1M5R4A0"/>